<organism evidence="1">
    <name type="scientific">marine sediment metagenome</name>
    <dbReference type="NCBI Taxonomy" id="412755"/>
    <lineage>
        <taxon>unclassified sequences</taxon>
        <taxon>metagenomes</taxon>
        <taxon>ecological metagenomes</taxon>
    </lineage>
</organism>
<protein>
    <submittedName>
        <fullName evidence="1">Uncharacterized protein</fullName>
    </submittedName>
</protein>
<proteinExistence type="predicted"/>
<dbReference type="AlphaFoldDB" id="A0A0F9AX95"/>
<comment type="caution">
    <text evidence="1">The sequence shown here is derived from an EMBL/GenBank/DDBJ whole genome shotgun (WGS) entry which is preliminary data.</text>
</comment>
<evidence type="ECO:0000313" key="1">
    <source>
        <dbReference type="EMBL" id="KKK76916.1"/>
    </source>
</evidence>
<dbReference type="EMBL" id="LAZR01055198">
    <property type="protein sequence ID" value="KKK76916.1"/>
    <property type="molecule type" value="Genomic_DNA"/>
</dbReference>
<reference evidence="1" key="1">
    <citation type="journal article" date="2015" name="Nature">
        <title>Complex archaea that bridge the gap between prokaryotes and eukaryotes.</title>
        <authorList>
            <person name="Spang A."/>
            <person name="Saw J.H."/>
            <person name="Jorgensen S.L."/>
            <person name="Zaremba-Niedzwiedzka K."/>
            <person name="Martijn J."/>
            <person name="Lind A.E."/>
            <person name="van Eijk R."/>
            <person name="Schleper C."/>
            <person name="Guy L."/>
            <person name="Ettema T.J."/>
        </authorList>
    </citation>
    <scope>NUCLEOTIDE SEQUENCE</scope>
</reference>
<accession>A0A0F9AX95</accession>
<sequence>QLLVPASGLKVGSKIKFVLDLVKTGAGTAAAVFDISFGTAGDVNDTARVAFTRIAGTAVVDTGELLSKLSCGQ</sequence>
<name>A0A0F9AX95_9ZZZZ</name>
<gene>
    <name evidence="1" type="ORF">LCGC14_2858860</name>
</gene>
<feature type="non-terminal residue" evidence="1">
    <location>
        <position position="1"/>
    </location>
</feature>